<evidence type="ECO:0000259" key="3">
    <source>
        <dbReference type="PROSITE" id="PS51186"/>
    </source>
</evidence>
<dbReference type="GO" id="GO:0008080">
    <property type="term" value="F:N-acetyltransferase activity"/>
    <property type="evidence" value="ECO:0007669"/>
    <property type="project" value="InterPro"/>
</dbReference>
<organism evidence="4 5">
    <name type="scientific">Brachionus calyciflorus</name>
    <dbReference type="NCBI Taxonomy" id="104777"/>
    <lineage>
        <taxon>Eukaryota</taxon>
        <taxon>Metazoa</taxon>
        <taxon>Spiralia</taxon>
        <taxon>Gnathifera</taxon>
        <taxon>Rotifera</taxon>
        <taxon>Eurotatoria</taxon>
        <taxon>Monogononta</taxon>
        <taxon>Pseudotrocha</taxon>
        <taxon>Ploima</taxon>
        <taxon>Brachionidae</taxon>
        <taxon>Brachionus</taxon>
    </lineage>
</organism>
<name>A0A814HP93_9BILA</name>
<keyword evidence="1" id="KW-0808">Transferase</keyword>
<dbReference type="PANTHER" id="PTHR13947">
    <property type="entry name" value="GNAT FAMILY N-ACETYLTRANSFERASE"/>
    <property type="match status" value="1"/>
</dbReference>
<evidence type="ECO:0000313" key="5">
    <source>
        <dbReference type="Proteomes" id="UP000663879"/>
    </source>
</evidence>
<dbReference type="PROSITE" id="PS51186">
    <property type="entry name" value="GNAT"/>
    <property type="match status" value="1"/>
</dbReference>
<sequence>MTSLNFRIERVTFDKKETIKAAQKCLTEAQLSLINPAFKLSVQYFFSQPKNLFIFYSFIVMVTLIMSKLFNFSMIKLTILIGFLSTLIFVILLYYLHRKAWFGFLNYVFEKSDLSDKLANGFYSKDNNAFFIAYTPENEIASMAAILIDEEKHVCAEEWIPRLEKDEALLLRVATVPKFQGKGAAKAVLQACFNFAKEKNVKRIKLTQTNKQIPAYKLYKKLGFRTTRKNMIYNYIYFYIRLMEKEL</sequence>
<dbReference type="PANTHER" id="PTHR13947:SF37">
    <property type="entry name" value="LD18367P"/>
    <property type="match status" value="1"/>
</dbReference>
<feature type="transmembrane region" description="Helical" evidence="2">
    <location>
        <begin position="77"/>
        <end position="96"/>
    </location>
</feature>
<evidence type="ECO:0000313" key="4">
    <source>
        <dbReference type="EMBL" id="CAF1013936.1"/>
    </source>
</evidence>
<dbReference type="Proteomes" id="UP000663879">
    <property type="component" value="Unassembled WGS sequence"/>
</dbReference>
<comment type="caution">
    <text evidence="4">The sequence shown here is derived from an EMBL/GenBank/DDBJ whole genome shotgun (WGS) entry which is preliminary data.</text>
</comment>
<reference evidence="4" key="1">
    <citation type="submission" date="2021-02" db="EMBL/GenBank/DDBJ databases">
        <authorList>
            <person name="Nowell W R."/>
        </authorList>
    </citation>
    <scope>NUCLEOTIDE SEQUENCE</scope>
    <source>
        <strain evidence="4">Ploen Becks lab</strain>
    </source>
</reference>
<evidence type="ECO:0000256" key="1">
    <source>
        <dbReference type="ARBA" id="ARBA00022679"/>
    </source>
</evidence>
<dbReference type="OrthoDB" id="9985577at2759"/>
<keyword evidence="2" id="KW-0472">Membrane</keyword>
<feature type="transmembrane region" description="Helical" evidence="2">
    <location>
        <begin position="53"/>
        <end position="71"/>
    </location>
</feature>
<dbReference type="Pfam" id="PF00583">
    <property type="entry name" value="Acetyltransf_1"/>
    <property type="match status" value="1"/>
</dbReference>
<evidence type="ECO:0000256" key="2">
    <source>
        <dbReference type="SAM" id="Phobius"/>
    </source>
</evidence>
<dbReference type="InterPro" id="IPR050769">
    <property type="entry name" value="NAT_camello-type"/>
</dbReference>
<dbReference type="EMBL" id="CAJNOC010004225">
    <property type="protein sequence ID" value="CAF1013936.1"/>
    <property type="molecule type" value="Genomic_DNA"/>
</dbReference>
<feature type="domain" description="N-acetyltransferase" evidence="3">
    <location>
        <begin position="91"/>
        <end position="247"/>
    </location>
</feature>
<dbReference type="InterPro" id="IPR000182">
    <property type="entry name" value="GNAT_dom"/>
</dbReference>
<dbReference type="CDD" id="cd04301">
    <property type="entry name" value="NAT_SF"/>
    <property type="match status" value="1"/>
</dbReference>
<keyword evidence="2" id="KW-1133">Transmembrane helix</keyword>
<dbReference type="SUPFAM" id="SSF55729">
    <property type="entry name" value="Acyl-CoA N-acyltransferases (Nat)"/>
    <property type="match status" value="1"/>
</dbReference>
<gene>
    <name evidence="4" type="ORF">OXX778_LOCUS17032</name>
</gene>
<dbReference type="Gene3D" id="3.40.630.30">
    <property type="match status" value="1"/>
</dbReference>
<dbReference type="InterPro" id="IPR016181">
    <property type="entry name" value="Acyl_CoA_acyltransferase"/>
</dbReference>
<dbReference type="AlphaFoldDB" id="A0A814HP93"/>
<protein>
    <recommendedName>
        <fullName evidence="3">N-acetyltransferase domain-containing protein</fullName>
    </recommendedName>
</protein>
<proteinExistence type="predicted"/>
<keyword evidence="2" id="KW-0812">Transmembrane</keyword>
<accession>A0A814HP93</accession>
<keyword evidence="5" id="KW-1185">Reference proteome</keyword>